<evidence type="ECO:0000256" key="6">
    <source>
        <dbReference type="SAM" id="Phobius"/>
    </source>
</evidence>
<sequence length="121" mass="13702">MYLQVFAQLLFPAYEEFLSKKYSKSSFFHKKYIVPLFSKTRVFQFTLSKIVLRSAFVVLTTIIATMVPFFNAVVGLLGAIAFWPLNLLNVVTLLISLLAAAASIINIIEILKHVVFLKTQL</sequence>
<evidence type="ECO:0000313" key="8">
    <source>
        <dbReference type="EMBL" id="PKA60019.1"/>
    </source>
</evidence>
<feature type="domain" description="Amino acid transporter transmembrane" evidence="7">
    <location>
        <begin position="25"/>
        <end position="86"/>
    </location>
</feature>
<evidence type="ECO:0000256" key="2">
    <source>
        <dbReference type="ARBA" id="ARBA00022692"/>
    </source>
</evidence>
<evidence type="ECO:0000256" key="3">
    <source>
        <dbReference type="ARBA" id="ARBA00022970"/>
    </source>
</evidence>
<organism evidence="8 9">
    <name type="scientific">Apostasia shenzhenica</name>
    <dbReference type="NCBI Taxonomy" id="1088818"/>
    <lineage>
        <taxon>Eukaryota</taxon>
        <taxon>Viridiplantae</taxon>
        <taxon>Streptophyta</taxon>
        <taxon>Embryophyta</taxon>
        <taxon>Tracheophyta</taxon>
        <taxon>Spermatophyta</taxon>
        <taxon>Magnoliopsida</taxon>
        <taxon>Liliopsida</taxon>
        <taxon>Asparagales</taxon>
        <taxon>Orchidaceae</taxon>
        <taxon>Apostasioideae</taxon>
        <taxon>Apostasia</taxon>
    </lineage>
</organism>
<dbReference type="Pfam" id="PF01490">
    <property type="entry name" value="Aa_trans"/>
    <property type="match status" value="1"/>
</dbReference>
<keyword evidence="3" id="KW-0029">Amino-acid transport</keyword>
<evidence type="ECO:0000256" key="4">
    <source>
        <dbReference type="ARBA" id="ARBA00022989"/>
    </source>
</evidence>
<reference evidence="8 9" key="1">
    <citation type="journal article" date="2017" name="Nature">
        <title>The Apostasia genome and the evolution of orchids.</title>
        <authorList>
            <person name="Zhang G.Q."/>
            <person name="Liu K.W."/>
            <person name="Li Z."/>
            <person name="Lohaus R."/>
            <person name="Hsiao Y.Y."/>
            <person name="Niu S.C."/>
            <person name="Wang J.Y."/>
            <person name="Lin Y.C."/>
            <person name="Xu Q."/>
            <person name="Chen L.J."/>
            <person name="Yoshida K."/>
            <person name="Fujiwara S."/>
            <person name="Wang Z.W."/>
            <person name="Zhang Y.Q."/>
            <person name="Mitsuda N."/>
            <person name="Wang M."/>
            <person name="Liu G.H."/>
            <person name="Pecoraro L."/>
            <person name="Huang H.X."/>
            <person name="Xiao X.J."/>
            <person name="Lin M."/>
            <person name="Wu X.Y."/>
            <person name="Wu W.L."/>
            <person name="Chen Y.Y."/>
            <person name="Chang S.B."/>
            <person name="Sakamoto S."/>
            <person name="Ohme-Takagi M."/>
            <person name="Yagi M."/>
            <person name="Zeng S.J."/>
            <person name="Shen C.Y."/>
            <person name="Yeh C.M."/>
            <person name="Luo Y.B."/>
            <person name="Tsai W.C."/>
            <person name="Van de Peer Y."/>
            <person name="Liu Z.J."/>
        </authorList>
    </citation>
    <scope>NUCLEOTIDE SEQUENCE [LARGE SCALE GENOMIC DNA]</scope>
    <source>
        <strain evidence="9">cv. Shenzhen</strain>
        <tissue evidence="8">Stem</tissue>
    </source>
</reference>
<comment type="subcellular location">
    <subcellularLocation>
        <location evidence="1">Membrane</location>
    </subcellularLocation>
</comment>
<feature type="transmembrane region" description="Helical" evidence="6">
    <location>
        <begin position="87"/>
        <end position="108"/>
    </location>
</feature>
<dbReference type="InterPro" id="IPR013057">
    <property type="entry name" value="AA_transpt_TM"/>
</dbReference>
<keyword evidence="2 6" id="KW-0812">Transmembrane</keyword>
<evidence type="ECO:0000256" key="5">
    <source>
        <dbReference type="ARBA" id="ARBA00023136"/>
    </source>
</evidence>
<dbReference type="AlphaFoldDB" id="A0A2I0AWV4"/>
<protein>
    <submittedName>
        <fullName evidence="8">Amino acid permease 8</fullName>
    </submittedName>
</protein>
<accession>A0A2I0AWV4</accession>
<evidence type="ECO:0000256" key="1">
    <source>
        <dbReference type="ARBA" id="ARBA00004370"/>
    </source>
</evidence>
<dbReference type="Proteomes" id="UP000236161">
    <property type="component" value="Unassembled WGS sequence"/>
</dbReference>
<dbReference type="OrthoDB" id="40134at2759"/>
<keyword evidence="4 6" id="KW-1133">Transmembrane helix</keyword>
<gene>
    <name evidence="8" type="primary">AAP8</name>
    <name evidence="8" type="ORF">AXF42_Ash009703</name>
</gene>
<keyword evidence="3" id="KW-0813">Transport</keyword>
<feature type="transmembrane region" description="Helical" evidence="6">
    <location>
        <begin position="55"/>
        <end position="81"/>
    </location>
</feature>
<dbReference type="EMBL" id="KZ451942">
    <property type="protein sequence ID" value="PKA60019.1"/>
    <property type="molecule type" value="Genomic_DNA"/>
</dbReference>
<name>A0A2I0AWV4_9ASPA</name>
<keyword evidence="9" id="KW-1185">Reference proteome</keyword>
<evidence type="ECO:0000313" key="9">
    <source>
        <dbReference type="Proteomes" id="UP000236161"/>
    </source>
</evidence>
<keyword evidence="5 6" id="KW-0472">Membrane</keyword>
<proteinExistence type="predicted"/>
<dbReference type="GO" id="GO:0016020">
    <property type="term" value="C:membrane"/>
    <property type="evidence" value="ECO:0007669"/>
    <property type="project" value="UniProtKB-SubCell"/>
</dbReference>
<dbReference type="GO" id="GO:0006865">
    <property type="term" value="P:amino acid transport"/>
    <property type="evidence" value="ECO:0007669"/>
    <property type="project" value="UniProtKB-KW"/>
</dbReference>
<evidence type="ECO:0000259" key="7">
    <source>
        <dbReference type="Pfam" id="PF01490"/>
    </source>
</evidence>
<dbReference type="STRING" id="1088818.A0A2I0AWV4"/>